<reference evidence="1" key="1">
    <citation type="submission" date="2014-09" db="EMBL/GenBank/DDBJ databases">
        <authorList>
            <person name="Magalhaes I.L.F."/>
            <person name="Oliveira U."/>
            <person name="Santos F.R."/>
            <person name="Vidigal T.H.D.A."/>
            <person name="Brescovit A.D."/>
            <person name="Santos A.J."/>
        </authorList>
    </citation>
    <scope>NUCLEOTIDE SEQUENCE</scope>
    <source>
        <tissue evidence="1">Shoot tissue taken approximately 20 cm above the soil surface</tissue>
    </source>
</reference>
<name>A0A0A8XX48_ARUDO</name>
<proteinExistence type="predicted"/>
<accession>A0A0A8XX48</accession>
<protein>
    <submittedName>
        <fullName evidence="1">Uncharacterized protein</fullName>
    </submittedName>
</protein>
<sequence length="22" mass="2651">MVTWSRADFFFEFQKIVSGLKN</sequence>
<dbReference type="AlphaFoldDB" id="A0A0A8XX48"/>
<reference evidence="1" key="2">
    <citation type="journal article" date="2015" name="Data Brief">
        <title>Shoot transcriptome of the giant reed, Arundo donax.</title>
        <authorList>
            <person name="Barrero R.A."/>
            <person name="Guerrero F.D."/>
            <person name="Moolhuijzen P."/>
            <person name="Goolsby J.A."/>
            <person name="Tidwell J."/>
            <person name="Bellgard S.E."/>
            <person name="Bellgard M.I."/>
        </authorList>
    </citation>
    <scope>NUCLEOTIDE SEQUENCE</scope>
    <source>
        <tissue evidence="1">Shoot tissue taken approximately 20 cm above the soil surface</tissue>
    </source>
</reference>
<evidence type="ECO:0000313" key="1">
    <source>
        <dbReference type="EMBL" id="JAD18446.1"/>
    </source>
</evidence>
<dbReference type="EMBL" id="GBRH01279449">
    <property type="protein sequence ID" value="JAD18446.1"/>
    <property type="molecule type" value="Transcribed_RNA"/>
</dbReference>
<organism evidence="1">
    <name type="scientific">Arundo donax</name>
    <name type="common">Giant reed</name>
    <name type="synonym">Donax arundinaceus</name>
    <dbReference type="NCBI Taxonomy" id="35708"/>
    <lineage>
        <taxon>Eukaryota</taxon>
        <taxon>Viridiplantae</taxon>
        <taxon>Streptophyta</taxon>
        <taxon>Embryophyta</taxon>
        <taxon>Tracheophyta</taxon>
        <taxon>Spermatophyta</taxon>
        <taxon>Magnoliopsida</taxon>
        <taxon>Liliopsida</taxon>
        <taxon>Poales</taxon>
        <taxon>Poaceae</taxon>
        <taxon>PACMAD clade</taxon>
        <taxon>Arundinoideae</taxon>
        <taxon>Arundineae</taxon>
        <taxon>Arundo</taxon>
    </lineage>
</organism>